<proteinExistence type="predicted"/>
<evidence type="ECO:0008006" key="2">
    <source>
        <dbReference type="Google" id="ProtNLM"/>
    </source>
</evidence>
<dbReference type="AlphaFoldDB" id="X1NNU3"/>
<evidence type="ECO:0000313" key="1">
    <source>
        <dbReference type="EMBL" id="GAI20349.1"/>
    </source>
</evidence>
<feature type="non-terminal residue" evidence="1">
    <location>
        <position position="1"/>
    </location>
</feature>
<dbReference type="EMBL" id="BARV01018494">
    <property type="protein sequence ID" value="GAI20349.1"/>
    <property type="molecule type" value="Genomic_DNA"/>
</dbReference>
<reference evidence="1" key="1">
    <citation type="journal article" date="2014" name="Front. Microbiol.">
        <title>High frequency of phylogenetically diverse reductive dehalogenase-homologous genes in deep subseafloor sedimentary metagenomes.</title>
        <authorList>
            <person name="Kawai M."/>
            <person name="Futagami T."/>
            <person name="Toyoda A."/>
            <person name="Takaki Y."/>
            <person name="Nishi S."/>
            <person name="Hori S."/>
            <person name="Arai W."/>
            <person name="Tsubouchi T."/>
            <person name="Morono Y."/>
            <person name="Uchiyama I."/>
            <person name="Ito T."/>
            <person name="Fujiyama A."/>
            <person name="Inagaki F."/>
            <person name="Takami H."/>
        </authorList>
    </citation>
    <scope>NUCLEOTIDE SEQUENCE</scope>
    <source>
        <strain evidence="1">Expedition CK06-06</strain>
    </source>
</reference>
<protein>
    <recommendedName>
        <fullName evidence="2">AMMECR1 domain-containing protein</fullName>
    </recommendedName>
</protein>
<name>X1NNU3_9ZZZZ</name>
<gene>
    <name evidence="1" type="ORF">S06H3_31261</name>
</gene>
<accession>X1NNU3</accession>
<comment type="caution">
    <text evidence="1">The sequence shown here is derived from an EMBL/GenBank/DDBJ whole genome shotgun (WGS) entry which is preliminary data.</text>
</comment>
<organism evidence="1">
    <name type="scientific">marine sediment metagenome</name>
    <dbReference type="NCBI Taxonomy" id="412755"/>
    <lineage>
        <taxon>unclassified sequences</taxon>
        <taxon>metagenomes</taxon>
        <taxon>ecological metagenomes</taxon>
    </lineage>
</organism>
<sequence>DYQIDICRQKAGIMPDEPIRLYRFEVRRYK</sequence>